<dbReference type="InterPro" id="IPR015590">
    <property type="entry name" value="Aldehyde_DH_dom"/>
</dbReference>
<dbReference type="FunFam" id="3.40.309.10:FF:000009">
    <property type="entry name" value="Aldehyde dehydrogenase A"/>
    <property type="match status" value="1"/>
</dbReference>
<dbReference type="InterPro" id="IPR016161">
    <property type="entry name" value="Ald_DH/histidinol_DH"/>
</dbReference>
<dbReference type="FunFam" id="3.40.605.10:FF:000001">
    <property type="entry name" value="Aldehyde dehydrogenase 1"/>
    <property type="match status" value="1"/>
</dbReference>
<dbReference type="EMBL" id="CAFAZX010000065">
    <property type="protein sequence ID" value="CAB4844456.1"/>
    <property type="molecule type" value="Genomic_DNA"/>
</dbReference>
<dbReference type="InterPro" id="IPR016163">
    <property type="entry name" value="Ald_DH_C"/>
</dbReference>
<gene>
    <name evidence="4" type="ORF">UFOPK3241_01049</name>
</gene>
<feature type="region of interest" description="Disordered" evidence="2">
    <location>
        <begin position="1"/>
        <end position="22"/>
    </location>
</feature>
<reference evidence="4" key="1">
    <citation type="submission" date="2020-05" db="EMBL/GenBank/DDBJ databases">
        <authorList>
            <person name="Chiriac C."/>
            <person name="Salcher M."/>
            <person name="Ghai R."/>
            <person name="Kavagutti S V."/>
        </authorList>
    </citation>
    <scope>NUCLEOTIDE SEQUENCE</scope>
</reference>
<evidence type="ECO:0000256" key="1">
    <source>
        <dbReference type="ARBA" id="ARBA00023002"/>
    </source>
</evidence>
<dbReference type="NCBIfam" id="NF010000">
    <property type="entry name" value="PRK13473.1"/>
    <property type="match status" value="1"/>
</dbReference>
<accession>A0A6J7BG16</accession>
<protein>
    <submittedName>
        <fullName evidence="4">Unannotated protein</fullName>
    </submittedName>
</protein>
<dbReference type="PROSITE" id="PS00687">
    <property type="entry name" value="ALDEHYDE_DEHYDR_GLU"/>
    <property type="match status" value="1"/>
</dbReference>
<dbReference type="InterPro" id="IPR029510">
    <property type="entry name" value="Ald_DH_CS_GLU"/>
</dbReference>
<dbReference type="PANTHER" id="PTHR11699">
    <property type="entry name" value="ALDEHYDE DEHYDROGENASE-RELATED"/>
    <property type="match status" value="1"/>
</dbReference>
<dbReference type="Pfam" id="PF00171">
    <property type="entry name" value="Aldedh"/>
    <property type="match status" value="1"/>
</dbReference>
<keyword evidence="1" id="KW-0560">Oxidoreductase</keyword>
<dbReference type="GO" id="GO:0016620">
    <property type="term" value="F:oxidoreductase activity, acting on the aldehyde or oxo group of donors, NAD or NADP as acceptor"/>
    <property type="evidence" value="ECO:0007669"/>
    <property type="project" value="InterPro"/>
</dbReference>
<dbReference type="AlphaFoldDB" id="A0A6J7BG16"/>
<dbReference type="Gene3D" id="3.40.309.10">
    <property type="entry name" value="Aldehyde Dehydrogenase, Chain A, domain 2"/>
    <property type="match status" value="1"/>
</dbReference>
<proteinExistence type="predicted"/>
<dbReference type="SUPFAM" id="SSF53720">
    <property type="entry name" value="ALDH-like"/>
    <property type="match status" value="1"/>
</dbReference>
<sequence length="487" mass="51192">MSNISGLHISGTTRNGKGNRRTLINPATGLAVAEVSEASIDDAHESVAAARGAFPMWSGKTAGERSRILLRLADLIELHGEELTHMEVSDSGKPFATFLEGEIPFAVDNLRFFAGAARSLDGTGAGILSAGYTSMLIRRPIGVIASIAPWNFPLIMAIWKMGPALAAGNTVVLKPAPTTPQTSLRMAELAMEAGMPAGVFNVITGGSEIGQALVTSKDVNMISLTGSAATGEHIMKEAAKGTKRVHLELGGKAPAIVFADADINAMAQALIMGSTYNTGQDCTAATRVYVERSRYADAVDALVATGAKVKWGDPMARDSDIGPLISTDHRDRVHGFVTRAVAAGAKIKLGGQVPDGPGAYYPPTVLVDMDQKSEIVQGEVFGPVLAVLPFDGESSAIEHANDSAFGLASSVWTTDVSRALRVSHQLEVGVTWINDHLPIASEAPHGGVKGSGFGKDMSQESLTEYSVTRHIMIKHAETIANDSFRPA</sequence>
<feature type="domain" description="Aldehyde dehydrogenase" evidence="3">
    <location>
        <begin position="19"/>
        <end position="471"/>
    </location>
</feature>
<dbReference type="Gene3D" id="3.40.605.10">
    <property type="entry name" value="Aldehyde Dehydrogenase, Chain A, domain 1"/>
    <property type="match status" value="1"/>
</dbReference>
<name>A0A6J7BG16_9ZZZZ</name>
<evidence type="ECO:0000256" key="2">
    <source>
        <dbReference type="SAM" id="MobiDB-lite"/>
    </source>
</evidence>
<dbReference type="InterPro" id="IPR016162">
    <property type="entry name" value="Ald_DH_N"/>
</dbReference>
<evidence type="ECO:0000313" key="4">
    <source>
        <dbReference type="EMBL" id="CAB4844456.1"/>
    </source>
</evidence>
<organism evidence="4">
    <name type="scientific">freshwater metagenome</name>
    <dbReference type="NCBI Taxonomy" id="449393"/>
    <lineage>
        <taxon>unclassified sequences</taxon>
        <taxon>metagenomes</taxon>
        <taxon>ecological metagenomes</taxon>
    </lineage>
</organism>
<feature type="compositionally biased region" description="Polar residues" evidence="2">
    <location>
        <begin position="1"/>
        <end position="16"/>
    </location>
</feature>
<evidence type="ECO:0000259" key="3">
    <source>
        <dbReference type="Pfam" id="PF00171"/>
    </source>
</evidence>